<accession>A0A846HH16</accession>
<dbReference type="Pfam" id="PF05402">
    <property type="entry name" value="PqqD"/>
    <property type="match status" value="1"/>
</dbReference>
<keyword evidence="2" id="KW-1185">Reference proteome</keyword>
<sequence>MQEILCQNEARLPSVSLPKIYGIPIDSEALAKYSRELQLKEPTEALFGLAQAIASSPIWAEMPGNILIVRPTPQPALFVLGCLDEAGRVRIARELPDLNLNITRLRYISYRQAEADCERLAKQLVDRFGYEELKEFHFTGIPRGGLIVLAMLAYALGLTPEQLEPPPSPDVPWVVVDDCVFTGSRLSNFLQSHSHEAVIFAVLYSHPDLRRAIASREPHVKACLSAQDIHDYAPEDLGDSYPDWQAHCLAQLDGIRYWVGKTDNICFSWNEPDRFVWNPVTEKIEGCWLLIPPEICLKNRLKAATEAPIIQIQPESKGLIQPGSQVIFGEYEGQIVVGNLATGESFCLTGVAADIWQAYAQHGDVEQVVMSLLSSYDVEEATLRCDVETFIDELYTQGLLVKSVDAKR</sequence>
<dbReference type="AlphaFoldDB" id="A0A846HH16"/>
<gene>
    <name evidence="1" type="ORF">PI95_030145</name>
</gene>
<name>A0A846HH16_9CYAN</name>
<dbReference type="InterPro" id="IPR000836">
    <property type="entry name" value="PRTase_dom"/>
</dbReference>
<comment type="caution">
    <text evidence="1">The sequence shown here is derived from an EMBL/GenBank/DDBJ whole genome shotgun (WGS) entry which is preliminary data.</text>
</comment>
<organism evidence="1 2">
    <name type="scientific">Hassallia byssoidea VB512170</name>
    <dbReference type="NCBI Taxonomy" id="1304833"/>
    <lineage>
        <taxon>Bacteria</taxon>
        <taxon>Bacillati</taxon>
        <taxon>Cyanobacteriota</taxon>
        <taxon>Cyanophyceae</taxon>
        <taxon>Nostocales</taxon>
        <taxon>Tolypothrichaceae</taxon>
        <taxon>Hassallia</taxon>
    </lineage>
</organism>
<dbReference type="CDD" id="cd06223">
    <property type="entry name" value="PRTases_typeI"/>
    <property type="match status" value="1"/>
</dbReference>
<evidence type="ECO:0000313" key="2">
    <source>
        <dbReference type="Proteomes" id="UP000031549"/>
    </source>
</evidence>
<dbReference type="Gene3D" id="1.10.10.1150">
    <property type="entry name" value="Coenzyme PQQ synthesis protein D (PqqD)"/>
    <property type="match status" value="1"/>
</dbReference>
<dbReference type="SUPFAM" id="SSF53271">
    <property type="entry name" value="PRTase-like"/>
    <property type="match status" value="1"/>
</dbReference>
<dbReference type="RefSeq" id="WP_039752885.1">
    <property type="nucleotide sequence ID" value="NZ_JTCM02000123.1"/>
</dbReference>
<dbReference type="InterPro" id="IPR041881">
    <property type="entry name" value="PqqD_sf"/>
</dbReference>
<proteinExistence type="predicted"/>
<dbReference type="Proteomes" id="UP000031549">
    <property type="component" value="Unassembled WGS sequence"/>
</dbReference>
<dbReference type="Gene3D" id="3.40.50.2020">
    <property type="match status" value="1"/>
</dbReference>
<protein>
    <submittedName>
        <fullName evidence="1">PqqD family peptide modification chaperone</fullName>
    </submittedName>
</protein>
<dbReference type="EMBL" id="JTCM02000123">
    <property type="protein sequence ID" value="NEU76656.1"/>
    <property type="molecule type" value="Genomic_DNA"/>
</dbReference>
<evidence type="ECO:0000313" key="1">
    <source>
        <dbReference type="EMBL" id="NEU76656.1"/>
    </source>
</evidence>
<dbReference type="InterPro" id="IPR008792">
    <property type="entry name" value="PQQD"/>
</dbReference>
<dbReference type="InterPro" id="IPR029057">
    <property type="entry name" value="PRTase-like"/>
</dbReference>
<reference evidence="1 2" key="1">
    <citation type="journal article" date="2015" name="Genome Announc.">
        <title>Draft Genome Sequence of Cyanobacterium Hassallia byssoidea Strain VB512170, Isolated from Monuments in India.</title>
        <authorList>
            <person name="Singh D."/>
            <person name="Chandrababunaidu M.M."/>
            <person name="Panda A."/>
            <person name="Sen D."/>
            <person name="Bhattacharyya S."/>
            <person name="Adhikary S.P."/>
            <person name="Tripathy S."/>
        </authorList>
    </citation>
    <scope>NUCLEOTIDE SEQUENCE [LARGE SCALE GENOMIC DNA]</scope>
    <source>
        <strain evidence="1 2">VB512170</strain>
    </source>
</reference>